<dbReference type="Pfam" id="PF01546">
    <property type="entry name" value="Peptidase_M20"/>
    <property type="match status" value="1"/>
</dbReference>
<gene>
    <name evidence="5" type="ORF">D0433_10450</name>
</gene>
<comment type="cofactor">
    <cofactor evidence="3">
        <name>Mn(2+)</name>
        <dbReference type="ChEBI" id="CHEBI:29035"/>
    </cofactor>
    <text evidence="3">The Mn(2+) ion enhances activity.</text>
</comment>
<evidence type="ECO:0000259" key="4">
    <source>
        <dbReference type="Pfam" id="PF07687"/>
    </source>
</evidence>
<protein>
    <submittedName>
        <fullName evidence="5">Amidohydrolase</fullName>
    </submittedName>
</protein>
<name>A0A395LYT0_9BACT</name>
<reference evidence="5 6" key="1">
    <citation type="journal article" date="2011" name="ISME J.">
        <title>Community ecology of hot spring cyanobacterial mats: predominant populations and their functional potential.</title>
        <authorList>
            <person name="Klatt C.G."/>
            <person name="Wood J.M."/>
            <person name="Rusch D.B."/>
            <person name="Bateson M.M."/>
            <person name="Hamamura N."/>
            <person name="Heidelberg J.F."/>
            <person name="Grossman A.R."/>
            <person name="Bhaya D."/>
            <person name="Cohan F.M."/>
            <person name="Kuhl M."/>
            <person name="Bryant D.A."/>
            <person name="Ward D.M."/>
        </authorList>
    </citation>
    <scope>NUCLEOTIDE SEQUENCE [LARGE SCALE GENOMIC DNA]</scope>
    <source>
        <strain evidence="5">OS</strain>
    </source>
</reference>
<feature type="binding site" evidence="3">
    <location>
        <position position="177"/>
    </location>
    <ligand>
        <name>Mn(2+)</name>
        <dbReference type="ChEBI" id="CHEBI:29035"/>
        <label>2</label>
    </ligand>
</feature>
<dbReference type="GO" id="GO:0016787">
    <property type="term" value="F:hydrolase activity"/>
    <property type="evidence" value="ECO:0007669"/>
    <property type="project" value="UniProtKB-KW"/>
</dbReference>
<keyword evidence="3" id="KW-0464">Manganese</keyword>
<sequence>MVTLSFADVKRRVAEATDKIFDELVELRRDFHRHPELAYEEVRTSHIVAEYLEGLGCDVQRHVAKTGVVAHLRGDLADATSKVVALRADLDALPMPEETSHTFRSTVPGRMHACGHDAHTAMLLGTAKVLATLRQYLAGTVKFIFQPSEEKIPGGAKPMLDEGIFDVQKPSAVFGQHCIPQVPVGKIGFYAGAMMAAADELYITVRGRGGHGSAPHRTNDPITAAVQIVTSLQTIASRNVPPTAPFVISITAIHGGSATNIIPNEVQLMGTLRTMDESVRELAHARLKDIVHFTGKAMGVEADIEIRKGYPVLVNDKTMTAFAFEAAKEYLGEDRAIEAEPIMGAEDFAYFLQVCPGTFWQLGVGNAQRGIVHNIHSTLFDLDEEALRVGTGFMSFLSLKYLAT</sequence>
<dbReference type="AlphaFoldDB" id="A0A395LYT0"/>
<feature type="binding site" evidence="3">
    <location>
        <position position="114"/>
    </location>
    <ligand>
        <name>Mn(2+)</name>
        <dbReference type="ChEBI" id="CHEBI:29035"/>
        <label>2</label>
    </ligand>
</feature>
<keyword evidence="2 5" id="KW-0378">Hydrolase</keyword>
<dbReference type="PANTHER" id="PTHR11014:SF63">
    <property type="entry name" value="METALLOPEPTIDASE, PUTATIVE (AFU_ORTHOLOGUE AFUA_6G09600)-RELATED"/>
    <property type="match status" value="1"/>
</dbReference>
<dbReference type="InterPro" id="IPR002933">
    <property type="entry name" value="Peptidase_M20"/>
</dbReference>
<dbReference type="FunFam" id="3.30.70.360:FF:000014">
    <property type="entry name" value="N-acyl-L-amino acid amidohydrolase"/>
    <property type="match status" value="1"/>
</dbReference>
<dbReference type="InterPro" id="IPR036264">
    <property type="entry name" value="Bact_exopeptidase_dim_dom"/>
</dbReference>
<dbReference type="GO" id="GO:0046872">
    <property type="term" value="F:metal ion binding"/>
    <property type="evidence" value="ECO:0007669"/>
    <property type="project" value="UniProtKB-KW"/>
</dbReference>
<dbReference type="SUPFAM" id="SSF53187">
    <property type="entry name" value="Zn-dependent exopeptidases"/>
    <property type="match status" value="1"/>
</dbReference>
<proteinExistence type="inferred from homology"/>
<dbReference type="NCBIfam" id="TIGR01891">
    <property type="entry name" value="amidohydrolases"/>
    <property type="match status" value="1"/>
</dbReference>
<evidence type="ECO:0000256" key="1">
    <source>
        <dbReference type="ARBA" id="ARBA00006153"/>
    </source>
</evidence>
<dbReference type="Gene3D" id="3.30.70.360">
    <property type="match status" value="1"/>
</dbReference>
<feature type="binding site" evidence="3">
    <location>
        <position position="376"/>
    </location>
    <ligand>
        <name>Mn(2+)</name>
        <dbReference type="ChEBI" id="CHEBI:29035"/>
        <label>2</label>
    </ligand>
</feature>
<evidence type="ECO:0000313" key="6">
    <source>
        <dbReference type="Proteomes" id="UP000266389"/>
    </source>
</evidence>
<comment type="caution">
    <text evidence="5">The sequence shown here is derived from an EMBL/GenBank/DDBJ whole genome shotgun (WGS) entry which is preliminary data.</text>
</comment>
<dbReference type="Pfam" id="PF07687">
    <property type="entry name" value="M20_dimer"/>
    <property type="match status" value="1"/>
</dbReference>
<dbReference type="Proteomes" id="UP000266389">
    <property type="component" value="Unassembled WGS sequence"/>
</dbReference>
<dbReference type="SUPFAM" id="SSF55031">
    <property type="entry name" value="Bacterial exopeptidase dimerisation domain"/>
    <property type="match status" value="1"/>
</dbReference>
<keyword evidence="3" id="KW-0479">Metal-binding</keyword>
<evidence type="ECO:0000256" key="3">
    <source>
        <dbReference type="PIRSR" id="PIRSR005962-1"/>
    </source>
</evidence>
<comment type="similarity">
    <text evidence="1">Belongs to the peptidase M20 family.</text>
</comment>
<dbReference type="EMBL" id="PHFL01000062">
    <property type="protein sequence ID" value="RFM23581.1"/>
    <property type="molecule type" value="Genomic_DNA"/>
</dbReference>
<dbReference type="InterPro" id="IPR011650">
    <property type="entry name" value="Peptidase_M20_dimer"/>
</dbReference>
<evidence type="ECO:0000256" key="2">
    <source>
        <dbReference type="ARBA" id="ARBA00022801"/>
    </source>
</evidence>
<evidence type="ECO:0000313" key="5">
    <source>
        <dbReference type="EMBL" id="RFM23581.1"/>
    </source>
</evidence>
<accession>A0A395LYT0</accession>
<organism evidence="5 6">
    <name type="scientific">Candidatus Thermochlorobacter aerophilus</name>
    <dbReference type="NCBI Taxonomy" id="1868324"/>
    <lineage>
        <taxon>Bacteria</taxon>
        <taxon>Pseudomonadati</taxon>
        <taxon>Chlorobiota</taxon>
        <taxon>Chlorobiia</taxon>
        <taxon>Chlorobiales</taxon>
        <taxon>Candidatus Thermochlorobacteriaceae</taxon>
        <taxon>Candidatus Thermochlorobacter</taxon>
    </lineage>
</organism>
<feature type="binding site" evidence="3">
    <location>
        <position position="116"/>
    </location>
    <ligand>
        <name>Mn(2+)</name>
        <dbReference type="ChEBI" id="CHEBI:29035"/>
        <label>2</label>
    </ligand>
</feature>
<feature type="domain" description="Peptidase M20 dimerisation" evidence="4">
    <location>
        <begin position="202"/>
        <end position="291"/>
    </location>
</feature>
<dbReference type="CDD" id="cd03886">
    <property type="entry name" value="M20_Acy1"/>
    <property type="match status" value="1"/>
</dbReference>
<dbReference type="PIRSF" id="PIRSF005962">
    <property type="entry name" value="Pept_M20D_amidohydro"/>
    <property type="match status" value="1"/>
</dbReference>
<feature type="binding site" evidence="3">
    <location>
        <position position="150"/>
    </location>
    <ligand>
        <name>Mn(2+)</name>
        <dbReference type="ChEBI" id="CHEBI:29035"/>
        <label>2</label>
    </ligand>
</feature>
<dbReference type="Gene3D" id="3.40.630.10">
    <property type="entry name" value="Zn peptidases"/>
    <property type="match status" value="1"/>
</dbReference>
<dbReference type="InterPro" id="IPR017439">
    <property type="entry name" value="Amidohydrolase"/>
</dbReference>
<dbReference type="PANTHER" id="PTHR11014">
    <property type="entry name" value="PEPTIDASE M20 FAMILY MEMBER"/>
    <property type="match status" value="1"/>
</dbReference>